<sequence>MPPCMQLTNPLNLLLFI</sequence>
<reference evidence="1" key="2">
    <citation type="journal article" date="2015" name="Data Brief">
        <title>Shoot transcriptome of the giant reed, Arundo donax.</title>
        <authorList>
            <person name="Barrero R.A."/>
            <person name="Guerrero F.D."/>
            <person name="Moolhuijzen P."/>
            <person name="Goolsby J.A."/>
            <person name="Tidwell J."/>
            <person name="Bellgard S.E."/>
            <person name="Bellgard M.I."/>
        </authorList>
    </citation>
    <scope>NUCLEOTIDE SEQUENCE</scope>
    <source>
        <tissue evidence="1">Shoot tissue taken approximately 20 cm above the soil surface</tissue>
    </source>
</reference>
<protein>
    <submittedName>
        <fullName evidence="1">Uncharacterized protein</fullName>
    </submittedName>
</protein>
<name>A0A0A9BA55_ARUDO</name>
<organism evidence="1">
    <name type="scientific">Arundo donax</name>
    <name type="common">Giant reed</name>
    <name type="synonym">Donax arundinaceus</name>
    <dbReference type="NCBI Taxonomy" id="35708"/>
    <lineage>
        <taxon>Eukaryota</taxon>
        <taxon>Viridiplantae</taxon>
        <taxon>Streptophyta</taxon>
        <taxon>Embryophyta</taxon>
        <taxon>Tracheophyta</taxon>
        <taxon>Spermatophyta</taxon>
        <taxon>Magnoliopsida</taxon>
        <taxon>Liliopsida</taxon>
        <taxon>Poales</taxon>
        <taxon>Poaceae</taxon>
        <taxon>PACMAD clade</taxon>
        <taxon>Arundinoideae</taxon>
        <taxon>Arundineae</taxon>
        <taxon>Arundo</taxon>
    </lineage>
</organism>
<dbReference type="AlphaFoldDB" id="A0A0A9BA55"/>
<evidence type="ECO:0000313" key="1">
    <source>
        <dbReference type="EMBL" id="JAD59048.1"/>
    </source>
</evidence>
<proteinExistence type="predicted"/>
<accession>A0A0A9BA55</accession>
<reference evidence="1" key="1">
    <citation type="submission" date="2014-09" db="EMBL/GenBank/DDBJ databases">
        <authorList>
            <person name="Magalhaes I.L.F."/>
            <person name="Oliveira U."/>
            <person name="Santos F.R."/>
            <person name="Vidigal T.H.D.A."/>
            <person name="Brescovit A.D."/>
            <person name="Santos A.J."/>
        </authorList>
    </citation>
    <scope>NUCLEOTIDE SEQUENCE</scope>
    <source>
        <tissue evidence="1">Shoot tissue taken approximately 20 cm above the soil surface</tissue>
    </source>
</reference>
<dbReference type="EMBL" id="GBRH01238847">
    <property type="protein sequence ID" value="JAD59048.1"/>
    <property type="molecule type" value="Transcribed_RNA"/>
</dbReference>